<dbReference type="EMBL" id="CM024804">
    <property type="protein sequence ID" value="KAG8010029.1"/>
    <property type="molecule type" value="Genomic_DNA"/>
</dbReference>
<feature type="non-terminal residue" evidence="1">
    <location>
        <position position="1848"/>
    </location>
</feature>
<dbReference type="Proteomes" id="UP000805704">
    <property type="component" value="Chromosome 16"/>
</dbReference>
<protein>
    <submittedName>
        <fullName evidence="1">CUGBP Elav-like family member 3</fullName>
    </submittedName>
</protein>
<name>A0ACB7F751_NIBAL</name>
<gene>
    <name evidence="1" type="primary">CELF3.2</name>
    <name evidence="1" type="ORF">GBF38_014174</name>
</gene>
<sequence>GYLPGGIGGPVVSPVRPYYPPHYPGQHPPYHSPSIPTNHNPGLSLFRNTNAGGGGAPVQGQSNPSPPFYQPEFSPNNQEHVSVYRSPYHAPSHGYNQPARVIRRPTNPGAVRPGGGGSRRSVSSSREGLPARRSSIIRPGQYGYGRVPFSLPLHRPNRQARHTGNGTDTATPTNEDDETGEKEEEEVWSNGEGREARRSEVEEEVEEEEEEEEERTDAPAVEELPTTTTTTGIPHRHVDRPSQTNTAHGRARVPSFHHFSRSSSTSRLPNRQRFDWHTVTAPPPPVPPLSRPNPPAAASPFSTSLHRPSHVHRDRELHQGFSPQVPPAGNVYPLQHPHIPHLAVESGRDGGRGAPQVYRCPGPEKEYRKCFSQVCGGGALESRAEQCAAFNTQEFMGRLYNWEPFTEVGVDKQCELTCRPAGYRFYVRQAERVRDGTPCINVSSNDVCVEGQCLTEGCDGVLGSGSVIDKCGVCGGRDTSCRKVTGSFQNVTVPLGYHKILDIPPGATFINITERRASPNYLAMRSGTGASVVNGRWAVDPPGEYQAGGTTFTYTRPRAQAEGEEEKGESLKAPGPTTTQLQLYIIFHKENPGIDYEFYVPVEKKEIERERLMERERETPRERHREREPARAPLRSPLTVSVEDPPPAPPPLSVPSFPSSSSSSSSASSSSSVFSPPSLDRWTPERSRPRGSAPNRNARIPPRTDLPLDTQPPYVWSRGGLTECSASCGKGSQYRVILCIDRHTDEEVPERKCDSAAKPVPEEEPCNTHPCPPFWEANSWSECSVSCGPGVQQRQLQCRQRFGERSTMVHPQRCADLTPPESTQACQLALCSHWEVSSEWSTCSVDCGVGRRTRSVRCVSDQGSIVSDMECNSRARPQGSEECNMGPCVTNWYFTTWSNTCSAQCGPGVQRREVVCLTRGGVRDGGGGGECVVEKPAEMKACNSGPCVPTSMWYSSPWSQCNVLCGNGTQRRDIICVQKTGNDFTVAPASECAHLDKPAAVQECEMGECQPQWFTTEWSAVRCLTQDKKHSQDCDLTAKPEQEQICNTIPCSPQVSAPSAVPSRPLHSVPMKEADAIKLFVGQIPRNLEEKDLKPIFEQFGKIYELTVIKDKYTGMHKGCAFLTYCARESALKAQSALHEQKTLPGMNRPIQVKPADSEGRGEDRKLFVGMLGKQQSDEDVRRLFEPFGSIDECTVLRGPDGTSKGCAFVKFQGHAEAQAAINSLHGSRTMPGASSSLVVKFADTEKERGLRRMQQVASQLGIFSPMTLNFPAYNAYTQALVQQQALVAQSAYLSPVATVAAVQMQQMAALSANGIIATPITPITPSSGTNTPPTIAATPVPALPPPMGVNGYSSVPAPTNGQQATEALYTNGVHPYQAQSPAALDPLQQAYAGMQHYTAAYPAAYGLVGQPFPQQPTLVAQQHQQPQQQQQREGDVTSCLSGATPLSPDVIWVPPSPLSPHSSSPLSALVRTRAGTTSASTRPQTPRQTPPTAGTQKWGMLSALSEWFWQERLWFPEGLGWADLEDRDGRVYAKARDLWVALPIALIFLIVRQIFERAVATPLASLLGVKDTARLKAPHNPTLESYYCNITKNPTQTSIASLCKQTGYSERQVQRWFRRRRNQDRPSLLKKFREASWRFTFYLLAFIAGLAALIDKPWLYDLKEMWEGFPVLTVLPSQYWYYMIELGFYSSLLFSVASDVKRKDFKEQIVHHVATILLISFSWCVNYIRAGTLIMLVHDSSDYFLESAKMFNYAGWRNACNYIFIMFAAIFIVTRLIIFPFRIIYCTWVYPVTIYEPFFGYYFFNGLLMVLQCLHIFWAVLIIRIAVRFLTNNEKVDDERSDKDETD</sequence>
<accession>A0ACB7F751</accession>
<evidence type="ECO:0000313" key="2">
    <source>
        <dbReference type="Proteomes" id="UP000805704"/>
    </source>
</evidence>
<evidence type="ECO:0000313" key="1">
    <source>
        <dbReference type="EMBL" id="KAG8010029.1"/>
    </source>
</evidence>
<organism evidence="1 2">
    <name type="scientific">Nibea albiflora</name>
    <name type="common">Yellow drum</name>
    <name type="synonym">Corvina albiflora</name>
    <dbReference type="NCBI Taxonomy" id="240163"/>
    <lineage>
        <taxon>Eukaryota</taxon>
        <taxon>Metazoa</taxon>
        <taxon>Chordata</taxon>
        <taxon>Craniata</taxon>
        <taxon>Vertebrata</taxon>
        <taxon>Euteleostomi</taxon>
        <taxon>Actinopterygii</taxon>
        <taxon>Neopterygii</taxon>
        <taxon>Teleostei</taxon>
        <taxon>Neoteleostei</taxon>
        <taxon>Acanthomorphata</taxon>
        <taxon>Eupercaria</taxon>
        <taxon>Sciaenidae</taxon>
        <taxon>Nibea</taxon>
    </lineage>
</organism>
<proteinExistence type="predicted"/>
<keyword evidence="2" id="KW-1185">Reference proteome</keyword>
<comment type="caution">
    <text evidence="1">The sequence shown here is derived from an EMBL/GenBank/DDBJ whole genome shotgun (WGS) entry which is preliminary data.</text>
</comment>
<reference evidence="1" key="1">
    <citation type="submission" date="2020-04" db="EMBL/GenBank/DDBJ databases">
        <title>A chromosome-scale assembly and high-density genetic map of the yellow drum (Nibea albiflora) genome.</title>
        <authorList>
            <person name="Xu D."/>
            <person name="Zhang W."/>
            <person name="Chen R."/>
            <person name="Tan P."/>
            <person name="Wang L."/>
            <person name="Song H."/>
            <person name="Tian L."/>
            <person name="Zhu Q."/>
            <person name="Wang B."/>
        </authorList>
    </citation>
    <scope>NUCLEOTIDE SEQUENCE</scope>
    <source>
        <strain evidence="1">ZJHYS-2018</strain>
    </source>
</reference>
<feature type="non-terminal residue" evidence="1">
    <location>
        <position position="1"/>
    </location>
</feature>